<dbReference type="RefSeq" id="WP_073571531.1">
    <property type="nucleotide sequence ID" value="NZ_FRXN01000002.1"/>
</dbReference>
<dbReference type="SUPFAM" id="SSF141694">
    <property type="entry name" value="AF2212/PG0164-like"/>
    <property type="match status" value="1"/>
</dbReference>
<dbReference type="InterPro" id="IPR015018">
    <property type="entry name" value="DUF1905"/>
</dbReference>
<dbReference type="EMBL" id="FRXN01000002">
    <property type="protein sequence ID" value="SHO62134.1"/>
    <property type="molecule type" value="Genomic_DNA"/>
</dbReference>
<dbReference type="Pfam" id="PF13376">
    <property type="entry name" value="OmdA"/>
    <property type="match status" value="1"/>
</dbReference>
<organism evidence="1 2">
    <name type="scientific">Algoriphagus zhangzhouensis</name>
    <dbReference type="NCBI Taxonomy" id="1073327"/>
    <lineage>
        <taxon>Bacteria</taxon>
        <taxon>Pseudomonadati</taxon>
        <taxon>Bacteroidota</taxon>
        <taxon>Cytophagia</taxon>
        <taxon>Cytophagales</taxon>
        <taxon>Cyclobacteriaceae</taxon>
        <taxon>Algoriphagus</taxon>
    </lineage>
</organism>
<accession>A0A1M7ZB69</accession>
<dbReference type="Pfam" id="PF08922">
    <property type="entry name" value="DUF1905"/>
    <property type="match status" value="1"/>
</dbReference>
<dbReference type="STRING" id="1073327.SAMN04488108_1906"/>
<gene>
    <name evidence="1" type="ORF">SAMN04488108_1906</name>
</gene>
<dbReference type="InterPro" id="IPR037079">
    <property type="entry name" value="AF2212/PG0164-like_sf"/>
</dbReference>
<reference evidence="2" key="1">
    <citation type="submission" date="2016-12" db="EMBL/GenBank/DDBJ databases">
        <authorList>
            <person name="Varghese N."/>
            <person name="Submissions S."/>
        </authorList>
    </citation>
    <scope>NUCLEOTIDE SEQUENCE [LARGE SCALE GENOMIC DNA]</scope>
    <source>
        <strain evidence="2">DSM 25035</strain>
    </source>
</reference>
<evidence type="ECO:0000313" key="2">
    <source>
        <dbReference type="Proteomes" id="UP000184609"/>
    </source>
</evidence>
<evidence type="ECO:0000313" key="1">
    <source>
        <dbReference type="EMBL" id="SHO62134.1"/>
    </source>
</evidence>
<dbReference type="Gene3D" id="2.40.30.100">
    <property type="entry name" value="AF2212/PG0164-like"/>
    <property type="match status" value="1"/>
</dbReference>
<sequence length="150" mass="17511">MEVIFEGEIYLERFQGKVGWTFARIPKEYTPTGKYFGMSQVSGRIDDFNFDKKHLMPTGDGTVFIPISKEIRNLIKKEAGEKVYLRVEKKPLPQDTPHELLDCLRDDPGKLQLFDALDIEDKKKWIAYIYQSKDDEVKADRIIQLLNKLN</sequence>
<proteinExistence type="predicted"/>
<dbReference type="Proteomes" id="UP000184609">
    <property type="component" value="Unassembled WGS sequence"/>
</dbReference>
<dbReference type="AlphaFoldDB" id="A0A1M7ZB69"/>
<dbReference type="OrthoDB" id="8246703at2"/>
<name>A0A1M7ZB69_9BACT</name>
<protein>
    <submittedName>
        <fullName evidence="1">Bacteriocin-protection, YdeI or OmpD-Associated</fullName>
    </submittedName>
</protein>
<keyword evidence="2" id="KW-1185">Reference proteome</keyword>